<protein>
    <recommendedName>
        <fullName evidence="5">AAA+ ATPase domain-containing protein</fullName>
    </recommendedName>
</protein>
<evidence type="ECO:0000256" key="1">
    <source>
        <dbReference type="ARBA" id="ARBA00004572"/>
    </source>
</evidence>
<dbReference type="GO" id="GO:0016887">
    <property type="term" value="F:ATP hydrolysis activity"/>
    <property type="evidence" value="ECO:0007669"/>
    <property type="project" value="InterPro"/>
</dbReference>
<organism evidence="6 7">
    <name type="scientific">Lithospermum erythrorhizon</name>
    <name type="common">Purple gromwell</name>
    <name type="synonym">Lithospermum officinale var. erythrorhizon</name>
    <dbReference type="NCBI Taxonomy" id="34254"/>
    <lineage>
        <taxon>Eukaryota</taxon>
        <taxon>Viridiplantae</taxon>
        <taxon>Streptophyta</taxon>
        <taxon>Embryophyta</taxon>
        <taxon>Tracheophyta</taxon>
        <taxon>Spermatophyta</taxon>
        <taxon>Magnoliopsida</taxon>
        <taxon>eudicotyledons</taxon>
        <taxon>Gunneridae</taxon>
        <taxon>Pentapetalae</taxon>
        <taxon>asterids</taxon>
        <taxon>lamiids</taxon>
        <taxon>Boraginales</taxon>
        <taxon>Boraginaceae</taxon>
        <taxon>Boraginoideae</taxon>
        <taxon>Lithospermeae</taxon>
        <taxon>Lithospermum</taxon>
    </lineage>
</organism>
<keyword evidence="3" id="KW-0472">Membrane</keyword>
<evidence type="ECO:0000256" key="3">
    <source>
        <dbReference type="ARBA" id="ARBA00022787"/>
    </source>
</evidence>
<evidence type="ECO:0000313" key="6">
    <source>
        <dbReference type="EMBL" id="GAA0148941.1"/>
    </source>
</evidence>
<evidence type="ECO:0000256" key="4">
    <source>
        <dbReference type="ARBA" id="ARBA00022840"/>
    </source>
</evidence>
<dbReference type="PANTHER" id="PTHR45644:SF73">
    <property type="entry name" value="AAA-TYPE ATPASE FAMILY PROTEIN"/>
    <property type="match status" value="1"/>
</dbReference>
<keyword evidence="4" id="KW-0067">ATP-binding</keyword>
<dbReference type="EMBL" id="BAABME010001324">
    <property type="protein sequence ID" value="GAA0148941.1"/>
    <property type="molecule type" value="Genomic_DNA"/>
</dbReference>
<name>A0AAV3PE14_LITER</name>
<keyword evidence="3" id="KW-0496">Mitochondrion</keyword>
<comment type="subcellular location">
    <subcellularLocation>
        <location evidence="1">Mitochondrion outer membrane</location>
        <topology evidence="1">Single-pass membrane protein</topology>
    </subcellularLocation>
</comment>
<keyword evidence="3" id="KW-1000">Mitochondrion outer membrane</keyword>
<comment type="caution">
    <text evidence="6">The sequence shown here is derived from an EMBL/GenBank/DDBJ whole genome shotgun (WGS) entry which is preliminary data.</text>
</comment>
<dbReference type="InterPro" id="IPR051701">
    <property type="entry name" value="Mito_OM_Translocase_MSP1"/>
</dbReference>
<dbReference type="Gene3D" id="3.40.50.300">
    <property type="entry name" value="P-loop containing nucleotide triphosphate hydrolases"/>
    <property type="match status" value="1"/>
</dbReference>
<dbReference type="Gene3D" id="1.10.8.60">
    <property type="match status" value="1"/>
</dbReference>
<dbReference type="Pfam" id="PF17862">
    <property type="entry name" value="AAA_lid_3"/>
    <property type="match status" value="1"/>
</dbReference>
<reference evidence="6 7" key="1">
    <citation type="submission" date="2024-01" db="EMBL/GenBank/DDBJ databases">
        <title>The complete chloroplast genome sequence of Lithospermum erythrorhizon: insights into the phylogenetic relationship among Boraginaceae species and the maternal lineages of purple gromwells.</title>
        <authorList>
            <person name="Okada T."/>
            <person name="Watanabe K."/>
        </authorList>
    </citation>
    <scope>NUCLEOTIDE SEQUENCE [LARGE SCALE GENOMIC DNA]</scope>
</reference>
<dbReference type="Proteomes" id="UP001454036">
    <property type="component" value="Unassembled WGS sequence"/>
</dbReference>
<keyword evidence="2" id="KW-0547">Nucleotide-binding</keyword>
<evidence type="ECO:0000256" key="2">
    <source>
        <dbReference type="ARBA" id="ARBA00022741"/>
    </source>
</evidence>
<evidence type="ECO:0000259" key="5">
    <source>
        <dbReference type="SMART" id="SM00382"/>
    </source>
</evidence>
<proteinExistence type="predicted"/>
<dbReference type="GO" id="GO:0005524">
    <property type="term" value="F:ATP binding"/>
    <property type="evidence" value="ECO:0007669"/>
    <property type="project" value="UniProtKB-KW"/>
</dbReference>
<dbReference type="GO" id="GO:0005741">
    <property type="term" value="C:mitochondrial outer membrane"/>
    <property type="evidence" value="ECO:0007669"/>
    <property type="project" value="UniProtKB-SubCell"/>
</dbReference>
<dbReference type="Pfam" id="PF00004">
    <property type="entry name" value="AAA"/>
    <property type="match status" value="1"/>
</dbReference>
<dbReference type="PANTHER" id="PTHR45644">
    <property type="entry name" value="AAA ATPASE, PUTATIVE (AFU_ORTHOLOGUE AFUA_2G12920)-RELATED-RELATED"/>
    <property type="match status" value="1"/>
</dbReference>
<feature type="domain" description="AAA+ ATPase" evidence="5">
    <location>
        <begin position="62"/>
        <end position="177"/>
    </location>
</feature>
<keyword evidence="7" id="KW-1185">Reference proteome</keyword>
<evidence type="ECO:0000313" key="7">
    <source>
        <dbReference type="Proteomes" id="UP001454036"/>
    </source>
</evidence>
<dbReference type="InterPro" id="IPR003593">
    <property type="entry name" value="AAA+_ATPase"/>
</dbReference>
<dbReference type="AlphaFoldDB" id="A0AAV3PE14"/>
<dbReference type="SUPFAM" id="SSF52540">
    <property type="entry name" value="P-loop containing nucleoside triphosphate hydrolases"/>
    <property type="match status" value="1"/>
</dbReference>
<dbReference type="InterPro" id="IPR003959">
    <property type="entry name" value="ATPase_AAA_core"/>
</dbReference>
<dbReference type="SMART" id="SM00382">
    <property type="entry name" value="AAA"/>
    <property type="match status" value="1"/>
</dbReference>
<dbReference type="InterPro" id="IPR041569">
    <property type="entry name" value="AAA_lid_3"/>
</dbReference>
<accession>A0AAV3PE14</accession>
<dbReference type="InterPro" id="IPR027417">
    <property type="entry name" value="P-loop_NTPase"/>
</dbReference>
<gene>
    <name evidence="6" type="ORF">LIER_08246</name>
</gene>
<sequence>MSAALYMGINEPSIQNEPKSLKNSLKEVVIENKIDWRILDHVIPSNEIGRPELFSKGQLTKPRKGILLFGHPGTGKTMLAKAVATETGANFINISMSSVTFKWFGESVKYVKAVFSVASKLSPTVIFVDEVDSMLGSREWDGDSGSMHRVKNEFMPFDLDEAVIRRLSKRLMVNLPDAHNREKILRVTLAKEDLGPNINLEEIANRAEGYSGSDLKNLCVTAAHCPIREILKKERRLEKVLALENRPLPSLNTSPDVRPLSMEDFEYAHQQVSASVSSESATMKALLEWNELFGVGGSRKEVFLSYFL</sequence>